<dbReference type="OrthoDB" id="4234577at2759"/>
<organism evidence="1 2">
    <name type="scientific">Penicillium cf. viridicatum</name>
    <dbReference type="NCBI Taxonomy" id="2972119"/>
    <lineage>
        <taxon>Eukaryota</taxon>
        <taxon>Fungi</taxon>
        <taxon>Dikarya</taxon>
        <taxon>Ascomycota</taxon>
        <taxon>Pezizomycotina</taxon>
        <taxon>Eurotiomycetes</taxon>
        <taxon>Eurotiomycetidae</taxon>
        <taxon>Eurotiales</taxon>
        <taxon>Aspergillaceae</taxon>
        <taxon>Penicillium</taxon>
    </lineage>
</organism>
<evidence type="ECO:0000313" key="2">
    <source>
        <dbReference type="Proteomes" id="UP001150942"/>
    </source>
</evidence>
<protein>
    <submittedName>
        <fullName evidence="1">Uncharacterized protein</fullName>
    </submittedName>
</protein>
<sequence>MSLSPLSIIGIINVSEDVSEDLSEPMADITRAFFICCQEYSATGTPLGGETTTGMRVREAKRSPGWSLTPLNDNISIHAIFKNPVIIQNILDDPRIGGLKLVVYVAFSIRIAASQFSVSPISRHVSLPQSVQAIITSIDVDASVP</sequence>
<gene>
    <name evidence="1" type="ORF">N7449_006238</name>
</gene>
<name>A0A9W9MBI8_9EURO</name>
<keyword evidence="2" id="KW-1185">Reference proteome</keyword>
<dbReference type="EMBL" id="JAPQKQ010000005">
    <property type="protein sequence ID" value="KAJ5195759.1"/>
    <property type="molecule type" value="Genomic_DNA"/>
</dbReference>
<reference evidence="1" key="2">
    <citation type="journal article" date="2023" name="IMA Fungus">
        <title>Comparative genomic study of the Penicillium genus elucidates a diverse pangenome and 15 lateral gene transfer events.</title>
        <authorList>
            <person name="Petersen C."/>
            <person name="Sorensen T."/>
            <person name="Nielsen M.R."/>
            <person name="Sondergaard T.E."/>
            <person name="Sorensen J.L."/>
            <person name="Fitzpatrick D.A."/>
            <person name="Frisvad J.C."/>
            <person name="Nielsen K.L."/>
        </authorList>
    </citation>
    <scope>NUCLEOTIDE SEQUENCE</scope>
    <source>
        <strain evidence="1">IBT 20477</strain>
    </source>
</reference>
<evidence type="ECO:0000313" key="1">
    <source>
        <dbReference type="EMBL" id="KAJ5195759.1"/>
    </source>
</evidence>
<reference evidence="1" key="1">
    <citation type="submission" date="2022-11" db="EMBL/GenBank/DDBJ databases">
        <authorList>
            <person name="Petersen C."/>
        </authorList>
    </citation>
    <scope>NUCLEOTIDE SEQUENCE</scope>
    <source>
        <strain evidence="1">IBT 20477</strain>
    </source>
</reference>
<accession>A0A9W9MBI8</accession>
<comment type="caution">
    <text evidence="1">The sequence shown here is derived from an EMBL/GenBank/DDBJ whole genome shotgun (WGS) entry which is preliminary data.</text>
</comment>
<dbReference type="AlphaFoldDB" id="A0A9W9MBI8"/>
<dbReference type="Proteomes" id="UP001150942">
    <property type="component" value="Unassembled WGS sequence"/>
</dbReference>
<proteinExistence type="predicted"/>